<dbReference type="SUPFAM" id="SSF47384">
    <property type="entry name" value="Homodimeric domain of signal transducing histidine kinase"/>
    <property type="match status" value="1"/>
</dbReference>
<dbReference type="InterPro" id="IPR029016">
    <property type="entry name" value="GAF-like_dom_sf"/>
</dbReference>
<organism evidence="15 16">
    <name type="scientific">Propionivibrio dicarboxylicus</name>
    <dbReference type="NCBI Taxonomy" id="83767"/>
    <lineage>
        <taxon>Bacteria</taxon>
        <taxon>Pseudomonadati</taxon>
        <taxon>Pseudomonadota</taxon>
        <taxon>Betaproteobacteria</taxon>
        <taxon>Rhodocyclales</taxon>
        <taxon>Rhodocyclaceae</taxon>
        <taxon>Propionivibrio</taxon>
    </lineage>
</organism>
<protein>
    <recommendedName>
        <fullName evidence="3">histidine kinase</fullName>
        <ecNumber evidence="3">2.7.13.3</ecNumber>
    </recommendedName>
</protein>
<reference evidence="15 16" key="1">
    <citation type="submission" date="2016-10" db="EMBL/GenBank/DDBJ databases">
        <authorList>
            <person name="de Groot N.N."/>
        </authorList>
    </citation>
    <scope>NUCLEOTIDE SEQUENCE [LARGE SCALE GENOMIC DNA]</scope>
    <source>
        <strain evidence="15 16">DSM 5885</strain>
    </source>
</reference>
<dbReference type="InterPro" id="IPR036890">
    <property type="entry name" value="HATPase_C_sf"/>
</dbReference>
<dbReference type="GO" id="GO:0005886">
    <property type="term" value="C:plasma membrane"/>
    <property type="evidence" value="ECO:0007669"/>
    <property type="project" value="TreeGrafter"/>
</dbReference>
<sequence>MGTVQHGDRDIQGWQGIALAVAACAAVTLLCLPLANLLAPANIVMLFLLTVLLVAVRLGLSAALVAAFLSVALFDFFFVPPRFSFEVSDGQYLVTFAVMLVVAVVTSTLAANLRRNALASALEARRARALYEMARELSGALTMAQVAEITRVFLRNVMNAEGDVLLHDTQAGFRSCAENAPPSLRIEPALALIAFERGEPVRCNPLAGSGSAALYLPLKAPMRMRGVIAVAPLENSAAELTDMQAQQERLGTMASLVAIAIERVHYVEVAQRSQVDIVSERLRSSILSALSHDLRTPLTALVGLADSLVEYRPPLAMPARETAMAIRDQSEYLAGLVTNLLDMARLHAGKVTLRKEWQPIDEVIGSSIKLLGRALAGHAVRVRRGGDLPLVEFDAVLIERVLCNLLENAAKYSPPDQDIGIEVALQDDCLAVSVVDRGPGFPGEAGDSIFEMFVRGEHESTRAGVGLGLAICRAIVEAHGGSIRAMNRPEGGGCVSFSLPLGTPPALDEEPTGLEEAS</sequence>
<evidence type="ECO:0000256" key="13">
    <source>
        <dbReference type="SAM" id="Phobius"/>
    </source>
</evidence>
<evidence type="ECO:0000256" key="9">
    <source>
        <dbReference type="ARBA" id="ARBA00022840"/>
    </source>
</evidence>
<accession>A0A1G7V0N8</accession>
<evidence type="ECO:0000256" key="5">
    <source>
        <dbReference type="ARBA" id="ARBA00022679"/>
    </source>
</evidence>
<comment type="subcellular location">
    <subcellularLocation>
        <location evidence="2">Membrane</location>
        <topology evidence="2">Multi-pass membrane protein</topology>
    </subcellularLocation>
</comment>
<dbReference type="SUPFAM" id="SSF55874">
    <property type="entry name" value="ATPase domain of HSP90 chaperone/DNA topoisomerase II/histidine kinase"/>
    <property type="match status" value="1"/>
</dbReference>
<gene>
    <name evidence="15" type="ORF">SAMN05660652_00056</name>
</gene>
<dbReference type="GO" id="GO:0042802">
    <property type="term" value="F:identical protein binding"/>
    <property type="evidence" value="ECO:0007669"/>
    <property type="project" value="UniProtKB-ARBA"/>
</dbReference>
<evidence type="ECO:0000256" key="2">
    <source>
        <dbReference type="ARBA" id="ARBA00004141"/>
    </source>
</evidence>
<dbReference type="STRING" id="83767.SAMN05660652_00056"/>
<dbReference type="InterPro" id="IPR052023">
    <property type="entry name" value="Histidine_kinase_KdpD"/>
</dbReference>
<dbReference type="PANTHER" id="PTHR45569">
    <property type="entry name" value="SENSOR PROTEIN KDPD"/>
    <property type="match status" value="1"/>
</dbReference>
<dbReference type="RefSeq" id="WP_176785683.1">
    <property type="nucleotide sequence ID" value="NZ_FNCY01000001.1"/>
</dbReference>
<dbReference type="GO" id="GO:0000155">
    <property type="term" value="F:phosphorelay sensor kinase activity"/>
    <property type="evidence" value="ECO:0007669"/>
    <property type="project" value="InterPro"/>
</dbReference>
<comment type="catalytic activity">
    <reaction evidence="1">
        <text>ATP + protein L-histidine = ADP + protein N-phospho-L-histidine.</text>
        <dbReference type="EC" id="2.7.13.3"/>
    </reaction>
</comment>
<feature type="transmembrane region" description="Helical" evidence="13">
    <location>
        <begin position="46"/>
        <end position="72"/>
    </location>
</feature>
<evidence type="ECO:0000256" key="7">
    <source>
        <dbReference type="ARBA" id="ARBA00022741"/>
    </source>
</evidence>
<keyword evidence="10 13" id="KW-1133">Transmembrane helix</keyword>
<dbReference type="InterPro" id="IPR036097">
    <property type="entry name" value="HisK_dim/P_sf"/>
</dbReference>
<dbReference type="CDD" id="cd00075">
    <property type="entry name" value="HATPase"/>
    <property type="match status" value="1"/>
</dbReference>
<dbReference type="CDD" id="cd00082">
    <property type="entry name" value="HisKA"/>
    <property type="match status" value="1"/>
</dbReference>
<dbReference type="InterPro" id="IPR025201">
    <property type="entry name" value="KdpD_TM"/>
</dbReference>
<evidence type="ECO:0000256" key="8">
    <source>
        <dbReference type="ARBA" id="ARBA00022777"/>
    </source>
</evidence>
<evidence type="ECO:0000256" key="6">
    <source>
        <dbReference type="ARBA" id="ARBA00022692"/>
    </source>
</evidence>
<evidence type="ECO:0000259" key="14">
    <source>
        <dbReference type="PROSITE" id="PS50109"/>
    </source>
</evidence>
<keyword evidence="12 13" id="KW-0472">Membrane</keyword>
<evidence type="ECO:0000256" key="11">
    <source>
        <dbReference type="ARBA" id="ARBA00023012"/>
    </source>
</evidence>
<feature type="domain" description="Histidine kinase" evidence="14">
    <location>
        <begin position="289"/>
        <end position="503"/>
    </location>
</feature>
<dbReference type="Gene3D" id="1.20.120.620">
    <property type="entry name" value="Backbone structure of the membrane domain of e. Coli histidine kinase receptor kdpd"/>
    <property type="match status" value="1"/>
</dbReference>
<dbReference type="GO" id="GO:0005524">
    <property type="term" value="F:ATP binding"/>
    <property type="evidence" value="ECO:0007669"/>
    <property type="project" value="UniProtKB-KW"/>
</dbReference>
<dbReference type="FunFam" id="3.30.565.10:FF:000042">
    <property type="entry name" value="Two-component sensor histidine kinase KdpD"/>
    <property type="match status" value="1"/>
</dbReference>
<dbReference type="SUPFAM" id="SSF55781">
    <property type="entry name" value="GAF domain-like"/>
    <property type="match status" value="1"/>
</dbReference>
<evidence type="ECO:0000313" key="16">
    <source>
        <dbReference type="Proteomes" id="UP000198607"/>
    </source>
</evidence>
<dbReference type="Gene3D" id="1.10.287.130">
    <property type="match status" value="1"/>
</dbReference>
<dbReference type="SMART" id="SM00387">
    <property type="entry name" value="HATPase_c"/>
    <property type="match status" value="1"/>
</dbReference>
<feature type="transmembrane region" description="Helical" evidence="13">
    <location>
        <begin position="92"/>
        <end position="113"/>
    </location>
</feature>
<keyword evidence="9" id="KW-0067">ATP-binding</keyword>
<evidence type="ECO:0000256" key="1">
    <source>
        <dbReference type="ARBA" id="ARBA00000085"/>
    </source>
</evidence>
<dbReference type="InterPro" id="IPR003594">
    <property type="entry name" value="HATPase_dom"/>
</dbReference>
<dbReference type="PANTHER" id="PTHR45569:SF1">
    <property type="entry name" value="SENSOR PROTEIN KDPD"/>
    <property type="match status" value="1"/>
</dbReference>
<dbReference type="PRINTS" id="PR00344">
    <property type="entry name" value="BCTRLSENSOR"/>
</dbReference>
<dbReference type="Proteomes" id="UP000198607">
    <property type="component" value="Unassembled WGS sequence"/>
</dbReference>
<feature type="transmembrane region" description="Helical" evidence="13">
    <location>
        <begin position="17"/>
        <end position="39"/>
    </location>
</feature>
<dbReference type="Pfam" id="PF00512">
    <property type="entry name" value="HisKA"/>
    <property type="match status" value="1"/>
</dbReference>
<evidence type="ECO:0000256" key="10">
    <source>
        <dbReference type="ARBA" id="ARBA00022989"/>
    </source>
</evidence>
<keyword evidence="6 13" id="KW-0812">Transmembrane</keyword>
<dbReference type="InterPro" id="IPR005467">
    <property type="entry name" value="His_kinase_dom"/>
</dbReference>
<dbReference type="Gene3D" id="3.30.450.40">
    <property type="match status" value="1"/>
</dbReference>
<dbReference type="Gene3D" id="3.30.565.10">
    <property type="entry name" value="Histidine kinase-like ATPase, C-terminal domain"/>
    <property type="match status" value="1"/>
</dbReference>
<evidence type="ECO:0000313" key="15">
    <source>
        <dbReference type="EMBL" id="SDG53316.1"/>
    </source>
</evidence>
<dbReference type="EMBL" id="FNCY01000001">
    <property type="protein sequence ID" value="SDG53316.1"/>
    <property type="molecule type" value="Genomic_DNA"/>
</dbReference>
<keyword evidence="8 15" id="KW-0418">Kinase</keyword>
<evidence type="ECO:0000256" key="3">
    <source>
        <dbReference type="ARBA" id="ARBA00012438"/>
    </source>
</evidence>
<dbReference type="InterPro" id="IPR003661">
    <property type="entry name" value="HisK_dim/P_dom"/>
</dbReference>
<dbReference type="InterPro" id="IPR038318">
    <property type="entry name" value="KdpD_sf"/>
</dbReference>
<evidence type="ECO:0000256" key="12">
    <source>
        <dbReference type="ARBA" id="ARBA00023136"/>
    </source>
</evidence>
<keyword evidence="7" id="KW-0547">Nucleotide-binding</keyword>
<keyword evidence="4" id="KW-0597">Phosphoprotein</keyword>
<evidence type="ECO:0000256" key="4">
    <source>
        <dbReference type="ARBA" id="ARBA00022553"/>
    </source>
</evidence>
<dbReference type="EC" id="2.7.13.3" evidence="3"/>
<keyword evidence="16" id="KW-1185">Reference proteome</keyword>
<keyword evidence="11" id="KW-0902">Two-component regulatory system</keyword>
<dbReference type="SMART" id="SM00388">
    <property type="entry name" value="HisKA"/>
    <property type="match status" value="1"/>
</dbReference>
<dbReference type="Pfam" id="PF13493">
    <property type="entry name" value="DUF4118"/>
    <property type="match status" value="1"/>
</dbReference>
<proteinExistence type="predicted"/>
<keyword evidence="5" id="KW-0808">Transferase</keyword>
<dbReference type="AlphaFoldDB" id="A0A1G7V0N8"/>
<dbReference type="PROSITE" id="PS50109">
    <property type="entry name" value="HIS_KIN"/>
    <property type="match status" value="1"/>
</dbReference>
<name>A0A1G7V0N8_9RHOO</name>
<dbReference type="InterPro" id="IPR004358">
    <property type="entry name" value="Sig_transdc_His_kin-like_C"/>
</dbReference>
<dbReference type="Pfam" id="PF02518">
    <property type="entry name" value="HATPase_c"/>
    <property type="match status" value="1"/>
</dbReference>